<reference evidence="2 3" key="1">
    <citation type="journal article" date="2012" name="J. Bacteriol.">
        <title>Genome Sequence of Blastococcus saxobsidens DD2, a Stone-Inhabiting Bacterium.</title>
        <authorList>
            <person name="Chouaia B."/>
            <person name="Crotti E."/>
            <person name="Brusetti L."/>
            <person name="Daffonchio D."/>
            <person name="Essoussi I."/>
            <person name="Nouioui I."/>
            <person name="Sbissi I."/>
            <person name="Ghodhbane-Gtari F."/>
            <person name="Gtari M."/>
            <person name="Vacherie B."/>
            <person name="Barbe V."/>
            <person name="Medigue C."/>
            <person name="Gury J."/>
            <person name="Pujic P."/>
            <person name="Normand P."/>
        </authorList>
    </citation>
    <scope>NUCLEOTIDE SEQUENCE [LARGE SCALE GENOMIC DNA]</scope>
    <source>
        <strain evidence="2 3">DD2</strain>
    </source>
</reference>
<proteinExistence type="predicted"/>
<accession>H6RNH6</accession>
<sequence>MGFPSLGGPSPAGTSDRASGPARHVHGHATTRTGMTPPRGAARQVHTEDGRGTAHVMRRARETHGDAGDVTEGLPDQHRIERLHPELHRRPVRRDAGPRPGRLQVLNR</sequence>
<name>H6RNH6_BLASD</name>
<dbReference type="AlphaFoldDB" id="H6RNH6"/>
<dbReference type="HOGENOM" id="CLU_2191916_0_0_11"/>
<evidence type="ECO:0000313" key="2">
    <source>
        <dbReference type="EMBL" id="CCG03923.1"/>
    </source>
</evidence>
<evidence type="ECO:0000313" key="3">
    <source>
        <dbReference type="Proteomes" id="UP000007517"/>
    </source>
</evidence>
<gene>
    <name evidence="2" type="ordered locus">BLASA_3052</name>
</gene>
<dbReference type="KEGG" id="bsd:BLASA_3052"/>
<dbReference type="EMBL" id="FO117623">
    <property type="protein sequence ID" value="CCG03923.1"/>
    <property type="molecule type" value="Genomic_DNA"/>
</dbReference>
<organism evidence="2 3">
    <name type="scientific">Blastococcus saxobsidens (strain DD2)</name>
    <dbReference type="NCBI Taxonomy" id="1146883"/>
    <lineage>
        <taxon>Bacteria</taxon>
        <taxon>Bacillati</taxon>
        <taxon>Actinomycetota</taxon>
        <taxon>Actinomycetes</taxon>
        <taxon>Geodermatophilales</taxon>
        <taxon>Geodermatophilaceae</taxon>
        <taxon>Blastococcus</taxon>
    </lineage>
</organism>
<evidence type="ECO:0000256" key="1">
    <source>
        <dbReference type="SAM" id="MobiDB-lite"/>
    </source>
</evidence>
<dbReference type="STRING" id="1146883.BLASA_3052"/>
<feature type="compositionally biased region" description="Basic and acidic residues" evidence="1">
    <location>
        <begin position="75"/>
        <end position="97"/>
    </location>
</feature>
<dbReference type="Proteomes" id="UP000007517">
    <property type="component" value="Chromosome"/>
</dbReference>
<protein>
    <submittedName>
        <fullName evidence="2">Uncharacterized protein</fullName>
    </submittedName>
</protein>
<keyword evidence="3" id="KW-1185">Reference proteome</keyword>
<feature type="region of interest" description="Disordered" evidence="1">
    <location>
        <begin position="1"/>
        <end position="108"/>
    </location>
</feature>
<reference evidence="3" key="2">
    <citation type="submission" date="2012-02" db="EMBL/GenBank/DDBJ databases">
        <title>Complete genome sequence of Blastococcus saxobsidens strain DD2.</title>
        <authorList>
            <person name="Genoscope."/>
        </authorList>
    </citation>
    <scope>NUCLEOTIDE SEQUENCE [LARGE SCALE GENOMIC DNA]</scope>
    <source>
        <strain evidence="3">DD2</strain>
    </source>
</reference>